<reference evidence="2 3" key="1">
    <citation type="journal article" date="2008" name="Nature">
        <title>The genome of Laccaria bicolor provides insights into mycorrhizal symbiosis.</title>
        <authorList>
            <person name="Martin F."/>
            <person name="Aerts A."/>
            <person name="Ahren D."/>
            <person name="Brun A."/>
            <person name="Danchin E.G.J."/>
            <person name="Duchaussoy F."/>
            <person name="Gibon J."/>
            <person name="Kohler A."/>
            <person name="Lindquist E."/>
            <person name="Pereda V."/>
            <person name="Salamov A."/>
            <person name="Shapiro H.J."/>
            <person name="Wuyts J."/>
            <person name="Blaudez D."/>
            <person name="Buee M."/>
            <person name="Brokstein P."/>
            <person name="Canbaeck B."/>
            <person name="Cohen D."/>
            <person name="Courty P.E."/>
            <person name="Coutinho P.M."/>
            <person name="Delaruelle C."/>
            <person name="Detter J.C."/>
            <person name="Deveau A."/>
            <person name="DiFazio S."/>
            <person name="Duplessis S."/>
            <person name="Fraissinet-Tachet L."/>
            <person name="Lucic E."/>
            <person name="Frey-Klett P."/>
            <person name="Fourrey C."/>
            <person name="Feussner I."/>
            <person name="Gay G."/>
            <person name="Grimwood J."/>
            <person name="Hoegger P.J."/>
            <person name="Jain P."/>
            <person name="Kilaru S."/>
            <person name="Labbe J."/>
            <person name="Lin Y.C."/>
            <person name="Legue V."/>
            <person name="Le Tacon F."/>
            <person name="Marmeisse R."/>
            <person name="Melayah D."/>
            <person name="Montanini B."/>
            <person name="Muratet M."/>
            <person name="Nehls U."/>
            <person name="Niculita-Hirzel H."/>
            <person name="Oudot-Le Secq M.P."/>
            <person name="Peter M."/>
            <person name="Quesneville H."/>
            <person name="Rajashekar B."/>
            <person name="Reich M."/>
            <person name="Rouhier N."/>
            <person name="Schmutz J."/>
            <person name="Yin T."/>
            <person name="Chalot M."/>
            <person name="Henrissat B."/>
            <person name="Kuees U."/>
            <person name="Lucas S."/>
            <person name="Van de Peer Y."/>
            <person name="Podila G.K."/>
            <person name="Polle A."/>
            <person name="Pukkila P.J."/>
            <person name="Richardson P.M."/>
            <person name="Rouze P."/>
            <person name="Sanders I.R."/>
            <person name="Stajich J.E."/>
            <person name="Tunlid A."/>
            <person name="Tuskan G."/>
            <person name="Grigoriev I.V."/>
        </authorList>
    </citation>
    <scope>NUCLEOTIDE SEQUENCE [LARGE SCALE GENOMIC DNA]</scope>
    <source>
        <strain evidence="3">S238N-H82 / ATCC MYA-4686</strain>
    </source>
</reference>
<protein>
    <submittedName>
        <fullName evidence="2">Predicted protein</fullName>
    </submittedName>
</protein>
<name>B0DDV5_LACBS</name>
<organism evidence="3">
    <name type="scientific">Laccaria bicolor (strain S238N-H82 / ATCC MYA-4686)</name>
    <name type="common">Bicoloured deceiver</name>
    <name type="synonym">Laccaria laccata var. bicolor</name>
    <dbReference type="NCBI Taxonomy" id="486041"/>
    <lineage>
        <taxon>Eukaryota</taxon>
        <taxon>Fungi</taxon>
        <taxon>Dikarya</taxon>
        <taxon>Basidiomycota</taxon>
        <taxon>Agaricomycotina</taxon>
        <taxon>Agaricomycetes</taxon>
        <taxon>Agaricomycetidae</taxon>
        <taxon>Agaricales</taxon>
        <taxon>Agaricineae</taxon>
        <taxon>Hydnangiaceae</taxon>
        <taxon>Laccaria</taxon>
    </lineage>
</organism>
<keyword evidence="3" id="KW-1185">Reference proteome</keyword>
<dbReference type="KEGG" id="lbc:LACBIDRAFT_294565"/>
<dbReference type="GeneID" id="6077679"/>
<evidence type="ECO:0000313" key="2">
    <source>
        <dbReference type="EMBL" id="EDR07284.1"/>
    </source>
</evidence>
<dbReference type="AlphaFoldDB" id="B0DDV5"/>
<dbReference type="InParanoid" id="B0DDV5"/>
<proteinExistence type="predicted"/>
<dbReference type="OrthoDB" id="2995174at2759"/>
<accession>B0DDV5</accession>
<sequence>MGRVEKIETTGYAHKARARTPISRNTSKDGQEHDLHVTMNNKPVGNAYDKYDHNSAIEGSARIPCDASEELLSRSCTTTSVMSNTQCTLRINRWTPRADSSWIKEAKGHPSHGHSIGVKSGSGRFDEQPEHATGLAEKNDTAVWICACSSQKSEQEAYTNNLKAVLPGLIPSTNDTLDSKGGTDSTNMGKPTKKTGSNYVYYRLYTTLGSFESNHPTYANDRFLGRIPSKSFAPPHTTASIKRFLCKFEGLSEPNKSHLFLGLSSLTPEEDSAHLSLYSSSGPGLSEEDPFLLLVLSDKRSTNARRPEELPGRLDDGDTPYVHYRVYSSEGDEKAKTSFDENDASLGRINTLLVAPPRTVGSLKACIAKIEGLVTPGHALYEDMELFEDMGSKTSMKDSDCLSFLGDSYPGSNEWDPVALVNAAFNVPVHERESISPLRSQAKPPEDIDKLHTLVAQYQIVSDPDPTFTQTARLFYMYGRAPPTKLCSRNV</sequence>
<dbReference type="EMBL" id="DS547105">
    <property type="protein sequence ID" value="EDR07284.1"/>
    <property type="molecule type" value="Genomic_DNA"/>
</dbReference>
<evidence type="ECO:0000313" key="3">
    <source>
        <dbReference type="Proteomes" id="UP000001194"/>
    </source>
</evidence>
<gene>
    <name evidence="2" type="ORF">LACBIDRAFT_294565</name>
</gene>
<dbReference type="RefSeq" id="XP_001882215.1">
    <property type="nucleotide sequence ID" value="XM_001882180.1"/>
</dbReference>
<dbReference type="Proteomes" id="UP000001194">
    <property type="component" value="Unassembled WGS sequence"/>
</dbReference>
<feature type="region of interest" description="Disordered" evidence="1">
    <location>
        <begin position="1"/>
        <end position="34"/>
    </location>
</feature>
<evidence type="ECO:0000256" key="1">
    <source>
        <dbReference type="SAM" id="MobiDB-lite"/>
    </source>
</evidence>
<dbReference type="HOGENOM" id="CLU_555554_0_0_1"/>
<feature type="region of interest" description="Disordered" evidence="1">
    <location>
        <begin position="104"/>
        <end position="128"/>
    </location>
</feature>